<sequence>MKMLVDGQDRKLRAVWYENGMVRLIDQRKLPGKLEIFDARTSEDIAYAIKDMVVRGA</sequence>
<reference evidence="1" key="2">
    <citation type="journal article" date="2014" name="ISME J.">
        <title>Microbial stratification in low pH oxic and suboxic macroscopic growths along an acid mine drainage.</title>
        <authorList>
            <person name="Mendez-Garcia C."/>
            <person name="Mesa V."/>
            <person name="Sprenger R.R."/>
            <person name="Richter M."/>
            <person name="Diez M.S."/>
            <person name="Solano J."/>
            <person name="Bargiela R."/>
            <person name="Golyshina O.V."/>
            <person name="Manteca A."/>
            <person name="Ramos J.L."/>
            <person name="Gallego J.R."/>
            <person name="Llorente I."/>
            <person name="Martins Dos Santos V.A."/>
            <person name="Jensen O.N."/>
            <person name="Pelaez A.I."/>
            <person name="Sanchez J."/>
            <person name="Ferrer M."/>
        </authorList>
    </citation>
    <scope>NUCLEOTIDE SEQUENCE</scope>
</reference>
<dbReference type="InterPro" id="IPR027363">
    <property type="entry name" value="M1Pi_N"/>
</dbReference>
<organism evidence="1">
    <name type="scientific">mine drainage metagenome</name>
    <dbReference type="NCBI Taxonomy" id="410659"/>
    <lineage>
        <taxon>unclassified sequences</taxon>
        <taxon>metagenomes</taxon>
        <taxon>ecological metagenomes</taxon>
    </lineage>
</organism>
<name>T0Z5M7_9ZZZZ</name>
<feature type="non-terminal residue" evidence="1">
    <location>
        <position position="57"/>
    </location>
</feature>
<proteinExistence type="predicted"/>
<dbReference type="SUPFAM" id="SSF100950">
    <property type="entry name" value="NagB/RpiA/CoA transferase-like"/>
    <property type="match status" value="1"/>
</dbReference>
<dbReference type="EMBL" id="AUZX01012380">
    <property type="protein sequence ID" value="EQD39457.1"/>
    <property type="molecule type" value="Genomic_DNA"/>
</dbReference>
<gene>
    <name evidence="1" type="ORF">B1A_16839</name>
</gene>
<accession>T0Z5M7</accession>
<protein>
    <submittedName>
        <fullName evidence="1">Uncharacterized protein</fullName>
    </submittedName>
</protein>
<dbReference type="InterPro" id="IPR037171">
    <property type="entry name" value="NagB/RpiA_transferase-like"/>
</dbReference>
<evidence type="ECO:0000313" key="1">
    <source>
        <dbReference type="EMBL" id="EQD39457.1"/>
    </source>
</evidence>
<dbReference type="Gene3D" id="1.20.120.420">
    <property type="entry name" value="translation initiation factor eif-2b, domain 1"/>
    <property type="match status" value="1"/>
</dbReference>
<dbReference type="AlphaFoldDB" id="T0Z5M7"/>
<comment type="caution">
    <text evidence="1">The sequence shown here is derived from an EMBL/GenBank/DDBJ whole genome shotgun (WGS) entry which is preliminary data.</text>
</comment>
<reference evidence="1" key="1">
    <citation type="submission" date="2013-08" db="EMBL/GenBank/DDBJ databases">
        <authorList>
            <person name="Mendez C."/>
            <person name="Richter M."/>
            <person name="Ferrer M."/>
            <person name="Sanchez J."/>
        </authorList>
    </citation>
    <scope>NUCLEOTIDE SEQUENCE</scope>
</reference>